<evidence type="ECO:0000256" key="1">
    <source>
        <dbReference type="ARBA" id="ARBA00001946"/>
    </source>
</evidence>
<dbReference type="PANTHER" id="PTHR21340:SF0">
    <property type="entry name" value="BIS(5'-NUCLEOSYL)-TETRAPHOSPHATASE [ASYMMETRICAL]"/>
    <property type="match status" value="1"/>
</dbReference>
<dbReference type="AlphaFoldDB" id="A0A3M0ADJ5"/>
<dbReference type="Proteomes" id="UP000267187">
    <property type="component" value="Unassembled WGS sequence"/>
</dbReference>
<dbReference type="EMBL" id="REFJ01000001">
    <property type="protein sequence ID" value="RMA82194.1"/>
    <property type="molecule type" value="Genomic_DNA"/>
</dbReference>
<gene>
    <name evidence="5" type="ORF">DFR27_0142</name>
</gene>
<name>A0A3M0ADJ5_9GAMM</name>
<evidence type="ECO:0000313" key="5">
    <source>
        <dbReference type="EMBL" id="RMA82194.1"/>
    </source>
</evidence>
<protein>
    <submittedName>
        <fullName evidence="5">ADP-ribose diphosphatase</fullName>
    </submittedName>
</protein>
<dbReference type="PRINTS" id="PR00502">
    <property type="entry name" value="NUDIXFAMILY"/>
</dbReference>
<dbReference type="InterPro" id="IPR020084">
    <property type="entry name" value="NUDIX_hydrolase_CS"/>
</dbReference>
<dbReference type="GO" id="GO:0004081">
    <property type="term" value="F:bis(5'-nucleosyl)-tetraphosphatase (asymmetrical) activity"/>
    <property type="evidence" value="ECO:0007669"/>
    <property type="project" value="TreeGrafter"/>
</dbReference>
<reference evidence="5 6" key="1">
    <citation type="submission" date="2018-10" db="EMBL/GenBank/DDBJ databases">
        <title>Genomic Encyclopedia of Type Strains, Phase IV (KMG-IV): sequencing the most valuable type-strain genomes for metagenomic binning, comparative biology and taxonomic classification.</title>
        <authorList>
            <person name="Goeker M."/>
        </authorList>
    </citation>
    <scope>NUCLEOTIDE SEQUENCE [LARGE SCALE GENOMIC DNA]</scope>
    <source>
        <strain evidence="5 6">DSM 25080</strain>
    </source>
</reference>
<accession>A0A3M0ADJ5</accession>
<keyword evidence="6" id="KW-1185">Reference proteome</keyword>
<dbReference type="OrthoDB" id="9806150at2"/>
<proteinExistence type="inferred from homology"/>
<dbReference type="Pfam" id="PF00293">
    <property type="entry name" value="NUDIX"/>
    <property type="match status" value="1"/>
</dbReference>
<evidence type="ECO:0000256" key="2">
    <source>
        <dbReference type="ARBA" id="ARBA00022801"/>
    </source>
</evidence>
<dbReference type="PANTHER" id="PTHR21340">
    <property type="entry name" value="DIADENOSINE 5,5-P1,P4-TETRAPHOSPHATE PYROPHOSPHOHYDROLASE MUTT"/>
    <property type="match status" value="1"/>
</dbReference>
<comment type="similarity">
    <text evidence="3">Belongs to the Nudix hydrolase family.</text>
</comment>
<dbReference type="FunFam" id="3.90.79.10:FF:000006">
    <property type="entry name" value="ADP compounds hydrolase NudE"/>
    <property type="match status" value="1"/>
</dbReference>
<evidence type="ECO:0000256" key="3">
    <source>
        <dbReference type="RuleBase" id="RU003476"/>
    </source>
</evidence>
<dbReference type="InterPro" id="IPR051325">
    <property type="entry name" value="Nudix_hydrolase_domain"/>
</dbReference>
<dbReference type="InterPro" id="IPR015797">
    <property type="entry name" value="NUDIX_hydrolase-like_dom_sf"/>
</dbReference>
<dbReference type="RefSeq" id="WP_121875541.1">
    <property type="nucleotide sequence ID" value="NZ_REFJ01000001.1"/>
</dbReference>
<dbReference type="InterPro" id="IPR020476">
    <property type="entry name" value="Nudix_hydrolase"/>
</dbReference>
<dbReference type="PROSITE" id="PS00893">
    <property type="entry name" value="NUDIX_BOX"/>
    <property type="match status" value="1"/>
</dbReference>
<comment type="cofactor">
    <cofactor evidence="1">
        <name>Mg(2+)</name>
        <dbReference type="ChEBI" id="CHEBI:18420"/>
    </cofactor>
</comment>
<dbReference type="GO" id="GO:0006167">
    <property type="term" value="P:AMP biosynthetic process"/>
    <property type="evidence" value="ECO:0007669"/>
    <property type="project" value="TreeGrafter"/>
</dbReference>
<dbReference type="InterPro" id="IPR000086">
    <property type="entry name" value="NUDIX_hydrolase_dom"/>
</dbReference>
<feature type="domain" description="Nudix hydrolase" evidence="4">
    <location>
        <begin position="43"/>
        <end position="176"/>
    </location>
</feature>
<sequence length="193" mass="21401">MPSAPKILARQRVAQSTLFSVEQLELEFSNGTKRTYERLITSGGPPAVMMVPITADDKLLLIREYSAGTNSYQLSLPKGAVDEGESSEDAVHRELREEVGVDARKLKHLKRMTLAPGYMQYAIDCYLCWDLYPASLEGDEPEPLEVVAWPIAELDQLLACEDFSEGRAIAAIYLALQTQQRLQLNVNASEAGI</sequence>
<organism evidence="5 6">
    <name type="scientific">Umboniibacter marinipuniceus</name>
    <dbReference type="NCBI Taxonomy" id="569599"/>
    <lineage>
        <taxon>Bacteria</taxon>
        <taxon>Pseudomonadati</taxon>
        <taxon>Pseudomonadota</taxon>
        <taxon>Gammaproteobacteria</taxon>
        <taxon>Cellvibrionales</taxon>
        <taxon>Cellvibrionaceae</taxon>
        <taxon>Umboniibacter</taxon>
    </lineage>
</organism>
<keyword evidence="2 3" id="KW-0378">Hydrolase</keyword>
<dbReference type="GO" id="GO:0006754">
    <property type="term" value="P:ATP biosynthetic process"/>
    <property type="evidence" value="ECO:0007669"/>
    <property type="project" value="TreeGrafter"/>
</dbReference>
<comment type="caution">
    <text evidence="5">The sequence shown here is derived from an EMBL/GenBank/DDBJ whole genome shotgun (WGS) entry which is preliminary data.</text>
</comment>
<dbReference type="SUPFAM" id="SSF55811">
    <property type="entry name" value="Nudix"/>
    <property type="match status" value="1"/>
</dbReference>
<evidence type="ECO:0000259" key="4">
    <source>
        <dbReference type="PROSITE" id="PS51462"/>
    </source>
</evidence>
<dbReference type="NCBIfam" id="NF008736">
    <property type="entry name" value="PRK11762.1"/>
    <property type="match status" value="1"/>
</dbReference>
<dbReference type="Gene3D" id="3.90.79.10">
    <property type="entry name" value="Nucleoside Triphosphate Pyrophosphohydrolase"/>
    <property type="match status" value="1"/>
</dbReference>
<dbReference type="PROSITE" id="PS51462">
    <property type="entry name" value="NUDIX"/>
    <property type="match status" value="1"/>
</dbReference>
<evidence type="ECO:0000313" key="6">
    <source>
        <dbReference type="Proteomes" id="UP000267187"/>
    </source>
</evidence>